<protein>
    <submittedName>
        <fullName evidence="2">Uncharacterized protein</fullName>
    </submittedName>
</protein>
<name>A0A914RUV0_PAREQ</name>
<dbReference type="WBParaSite" id="PEQ_0000576401-mRNA-1">
    <property type="protein sequence ID" value="PEQ_0000576401-mRNA-1"/>
    <property type="gene ID" value="PEQ_0000576401"/>
</dbReference>
<evidence type="ECO:0000313" key="1">
    <source>
        <dbReference type="Proteomes" id="UP000887564"/>
    </source>
</evidence>
<evidence type="ECO:0000313" key="2">
    <source>
        <dbReference type="WBParaSite" id="PEQ_0000576401-mRNA-1"/>
    </source>
</evidence>
<accession>A0A914RUV0</accession>
<reference evidence="2" key="1">
    <citation type="submission" date="2022-11" db="UniProtKB">
        <authorList>
            <consortium name="WormBaseParasite"/>
        </authorList>
    </citation>
    <scope>IDENTIFICATION</scope>
</reference>
<sequence>MNELDNANDEVFMTEEFNELTWKKKIVDPRVPESEKQFGGKIIYSLPLGAAQREFLKFSRTRQVDRPISWRVGRDGMDAFTERTFQTTTTVV</sequence>
<proteinExistence type="predicted"/>
<dbReference type="AlphaFoldDB" id="A0A914RUV0"/>
<organism evidence="1 2">
    <name type="scientific">Parascaris equorum</name>
    <name type="common">Equine roundworm</name>
    <dbReference type="NCBI Taxonomy" id="6256"/>
    <lineage>
        <taxon>Eukaryota</taxon>
        <taxon>Metazoa</taxon>
        <taxon>Ecdysozoa</taxon>
        <taxon>Nematoda</taxon>
        <taxon>Chromadorea</taxon>
        <taxon>Rhabditida</taxon>
        <taxon>Spirurina</taxon>
        <taxon>Ascaridomorpha</taxon>
        <taxon>Ascaridoidea</taxon>
        <taxon>Ascarididae</taxon>
        <taxon>Parascaris</taxon>
    </lineage>
</organism>
<dbReference type="Proteomes" id="UP000887564">
    <property type="component" value="Unplaced"/>
</dbReference>
<keyword evidence="1" id="KW-1185">Reference proteome</keyword>